<dbReference type="SUPFAM" id="SSF51679">
    <property type="entry name" value="Bacterial luciferase-like"/>
    <property type="match status" value="1"/>
</dbReference>
<gene>
    <name evidence="4" type="ORF">E4U03_01350</name>
</gene>
<dbReference type="EMBL" id="SPQC01000003">
    <property type="protein sequence ID" value="TFU24010.1"/>
    <property type="molecule type" value="Genomic_DNA"/>
</dbReference>
<evidence type="ECO:0000259" key="3">
    <source>
        <dbReference type="Pfam" id="PF00296"/>
    </source>
</evidence>
<dbReference type="PANTHER" id="PTHR30137">
    <property type="entry name" value="LUCIFERASE-LIKE MONOOXYGENASE"/>
    <property type="match status" value="1"/>
</dbReference>
<evidence type="ECO:0000256" key="2">
    <source>
        <dbReference type="ARBA" id="ARBA00023033"/>
    </source>
</evidence>
<name>A0A4Y9F650_9MICC</name>
<keyword evidence="1" id="KW-0560">Oxidoreductase</keyword>
<dbReference type="Pfam" id="PF00296">
    <property type="entry name" value="Bac_luciferase"/>
    <property type="match status" value="1"/>
</dbReference>
<sequence>MTSISTAPDLRPSLPSVDNTAFQMGLDTFGDTTADLAGNRLHHAQVIRNVLEQGQLADRVGIDFFGIGEHHRPDFAVSAPDTILAGLATSTERIHLGSAVTVLSSDDPIRVYQRFATINALSNGRAEAVLGRGSFTESFPLFGYKLEDYNSLFSEKFDLFTKIITQEPLNWNPGNREPLVNQEIYPKTEGILKHWLAVGGSPESVARAAQYKTPLMLAIIGGPAERFKPYTDLYRRANEQLGNGTLPIAVHSPGHIADTDEEARKQLREHWIAGRNKIGAERGWGQAGEREFEHEIEHGALYVGSPETVAQKIADTVQKLGINRFDLKFSNGALAHEHSMSSIELYGTKVMPRVRELLAEAR</sequence>
<dbReference type="InterPro" id="IPR036661">
    <property type="entry name" value="Luciferase-like_sf"/>
</dbReference>
<evidence type="ECO:0000256" key="1">
    <source>
        <dbReference type="ARBA" id="ARBA00023002"/>
    </source>
</evidence>
<dbReference type="InterPro" id="IPR011251">
    <property type="entry name" value="Luciferase-like_dom"/>
</dbReference>
<dbReference type="AlphaFoldDB" id="A0A4Y9F650"/>
<feature type="domain" description="Luciferase-like" evidence="3">
    <location>
        <begin position="38"/>
        <end position="323"/>
    </location>
</feature>
<dbReference type="InterPro" id="IPR022290">
    <property type="entry name" value="LLM_Atu2307-like"/>
</dbReference>
<dbReference type="OrthoDB" id="9776438at2"/>
<dbReference type="GO" id="GO:0004497">
    <property type="term" value="F:monooxygenase activity"/>
    <property type="evidence" value="ECO:0007669"/>
    <property type="project" value="UniProtKB-KW"/>
</dbReference>
<dbReference type="GO" id="GO:0005829">
    <property type="term" value="C:cytosol"/>
    <property type="evidence" value="ECO:0007669"/>
    <property type="project" value="TreeGrafter"/>
</dbReference>
<accession>A0A4Y9F650</accession>
<evidence type="ECO:0000313" key="4">
    <source>
        <dbReference type="EMBL" id="TFU24010.1"/>
    </source>
</evidence>
<dbReference type="InterPro" id="IPR050766">
    <property type="entry name" value="Bact_Lucif_Oxidored"/>
</dbReference>
<proteinExistence type="predicted"/>
<evidence type="ECO:0000313" key="5">
    <source>
        <dbReference type="Proteomes" id="UP000297951"/>
    </source>
</evidence>
<dbReference type="Proteomes" id="UP000297951">
    <property type="component" value="Unassembled WGS sequence"/>
</dbReference>
<organism evidence="4 5">
    <name type="scientific">Rothia nasimurium</name>
    <dbReference type="NCBI Taxonomy" id="85336"/>
    <lineage>
        <taxon>Bacteria</taxon>
        <taxon>Bacillati</taxon>
        <taxon>Actinomycetota</taxon>
        <taxon>Actinomycetes</taxon>
        <taxon>Micrococcales</taxon>
        <taxon>Micrococcaceae</taxon>
        <taxon>Rothia</taxon>
    </lineage>
</organism>
<reference evidence="4 5" key="1">
    <citation type="submission" date="2019-03" db="EMBL/GenBank/DDBJ databases">
        <title>Diversity of the mouse oral microbiome.</title>
        <authorList>
            <person name="Joseph S."/>
            <person name="Aduse-Opoku J."/>
            <person name="Curtis M."/>
            <person name="Wade W."/>
            <person name="Hashim A."/>
        </authorList>
    </citation>
    <scope>NUCLEOTIDE SEQUENCE [LARGE SCALE GENOMIC DNA]</scope>
    <source>
        <strain evidence="5">irhom_31</strain>
    </source>
</reference>
<comment type="caution">
    <text evidence="4">The sequence shown here is derived from an EMBL/GenBank/DDBJ whole genome shotgun (WGS) entry which is preliminary data.</text>
</comment>
<dbReference type="Gene3D" id="3.20.20.30">
    <property type="entry name" value="Luciferase-like domain"/>
    <property type="match status" value="1"/>
</dbReference>
<dbReference type="RefSeq" id="WP_135011201.1">
    <property type="nucleotide sequence ID" value="NZ_JADGLK010000003.1"/>
</dbReference>
<dbReference type="GO" id="GO:0016705">
    <property type="term" value="F:oxidoreductase activity, acting on paired donors, with incorporation or reduction of molecular oxygen"/>
    <property type="evidence" value="ECO:0007669"/>
    <property type="project" value="InterPro"/>
</dbReference>
<dbReference type="STRING" id="85336.A7979_08465"/>
<dbReference type="NCBIfam" id="TIGR03858">
    <property type="entry name" value="LLM_2I7G"/>
    <property type="match status" value="1"/>
</dbReference>
<protein>
    <submittedName>
        <fullName evidence="4">LLM class flavin-dependent oxidoreductase</fullName>
    </submittedName>
</protein>
<dbReference type="PANTHER" id="PTHR30137:SF8">
    <property type="entry name" value="BLR5498 PROTEIN"/>
    <property type="match status" value="1"/>
</dbReference>
<keyword evidence="2" id="KW-0503">Monooxygenase</keyword>